<dbReference type="EMBL" id="FMIC01000002">
    <property type="protein sequence ID" value="SCL54233.1"/>
    <property type="molecule type" value="Genomic_DNA"/>
</dbReference>
<organism evidence="1 2">
    <name type="scientific">Micromonospora peucetia</name>
    <dbReference type="NCBI Taxonomy" id="47871"/>
    <lineage>
        <taxon>Bacteria</taxon>
        <taxon>Bacillati</taxon>
        <taxon>Actinomycetota</taxon>
        <taxon>Actinomycetes</taxon>
        <taxon>Micromonosporales</taxon>
        <taxon>Micromonosporaceae</taxon>
        <taxon>Micromonospora</taxon>
    </lineage>
</organism>
<evidence type="ECO:0000313" key="1">
    <source>
        <dbReference type="EMBL" id="SCL54233.1"/>
    </source>
</evidence>
<sequence length="175" mass="18508">MRENTRVTDVERTSTPLVDEAMKKAAVAWVSVPGGPALALWCAPLEGALFVVSGPGEQSAPGLADATEAQVTLRGDHGGRIVTWPARVSRLAPGTEHWETAAPLVAAKRLNASGSTAELVERWAAEGCAVNRLTPAGEPVAGAGLPADSLAEVPRETPAVRVTRKPFRLHRVRRR</sequence>
<evidence type="ECO:0000313" key="2">
    <source>
        <dbReference type="Proteomes" id="UP000199343"/>
    </source>
</evidence>
<proteinExistence type="predicted"/>
<reference evidence="1 2" key="1">
    <citation type="submission" date="2016-06" db="EMBL/GenBank/DDBJ databases">
        <authorList>
            <person name="Kjaerup R.B."/>
            <person name="Dalgaard T.S."/>
            <person name="Juul-Madsen H.R."/>
        </authorList>
    </citation>
    <scope>NUCLEOTIDE SEQUENCE [LARGE SCALE GENOMIC DNA]</scope>
    <source>
        <strain evidence="1 2">DSM 43363</strain>
    </source>
</reference>
<accession>A0A1C6UK52</accession>
<protein>
    <recommendedName>
        <fullName evidence="3">Pyridoxamine 5'-phosphate oxidase</fullName>
    </recommendedName>
</protein>
<name>A0A1C6UK52_9ACTN</name>
<dbReference type="Proteomes" id="UP000199343">
    <property type="component" value="Unassembled WGS sequence"/>
</dbReference>
<gene>
    <name evidence="1" type="ORF">GA0070608_1300</name>
</gene>
<dbReference type="STRING" id="47871.GA0070608_1300"/>
<dbReference type="AlphaFoldDB" id="A0A1C6UK52"/>
<evidence type="ECO:0008006" key="3">
    <source>
        <dbReference type="Google" id="ProtNLM"/>
    </source>
</evidence>